<reference evidence="2 3" key="1">
    <citation type="submission" date="2017-07" db="EMBL/GenBank/DDBJ databases">
        <authorList>
            <person name="Talla V."/>
            <person name="Backstrom N."/>
        </authorList>
    </citation>
    <scope>NUCLEOTIDE SEQUENCE [LARGE SCALE GENOMIC DNA]</scope>
</reference>
<dbReference type="SMART" id="SM00661">
    <property type="entry name" value="RPOL9"/>
    <property type="match status" value="1"/>
</dbReference>
<evidence type="ECO:0000259" key="1">
    <source>
        <dbReference type="SMART" id="SM00661"/>
    </source>
</evidence>
<dbReference type="GO" id="GO:0006351">
    <property type="term" value="P:DNA-templated transcription"/>
    <property type="evidence" value="ECO:0007669"/>
    <property type="project" value="InterPro"/>
</dbReference>
<accession>A0A5E4PRA3</accession>
<keyword evidence="3" id="KW-1185">Reference proteome</keyword>
<protein>
    <recommendedName>
        <fullName evidence="1">DNA-directed RNA polymerase II subunit RPB9-like zinc ribbon domain-containing protein</fullName>
    </recommendedName>
</protein>
<name>A0A5E4PRA3_9NEOP</name>
<proteinExistence type="predicted"/>
<dbReference type="EMBL" id="FZQP02000142">
    <property type="protein sequence ID" value="VVC87590.1"/>
    <property type="molecule type" value="Genomic_DNA"/>
</dbReference>
<organism evidence="2 3">
    <name type="scientific">Leptidea sinapis</name>
    <dbReference type="NCBI Taxonomy" id="189913"/>
    <lineage>
        <taxon>Eukaryota</taxon>
        <taxon>Metazoa</taxon>
        <taxon>Ecdysozoa</taxon>
        <taxon>Arthropoda</taxon>
        <taxon>Hexapoda</taxon>
        <taxon>Insecta</taxon>
        <taxon>Pterygota</taxon>
        <taxon>Neoptera</taxon>
        <taxon>Endopterygota</taxon>
        <taxon>Lepidoptera</taxon>
        <taxon>Glossata</taxon>
        <taxon>Ditrysia</taxon>
        <taxon>Papilionoidea</taxon>
        <taxon>Pieridae</taxon>
        <taxon>Dismorphiinae</taxon>
        <taxon>Leptidea</taxon>
    </lineage>
</organism>
<gene>
    <name evidence="2" type="ORF">LSINAPIS_LOCUS1155</name>
</gene>
<evidence type="ECO:0000313" key="3">
    <source>
        <dbReference type="Proteomes" id="UP000324832"/>
    </source>
</evidence>
<sequence>MLFCPTCANILMVEECPESGLRYACNTCPYVYNIRRKVSSKTFPKLKFAPSVHMEELFLCNSKPVLQMSP</sequence>
<evidence type="ECO:0000313" key="2">
    <source>
        <dbReference type="EMBL" id="VVC87590.1"/>
    </source>
</evidence>
<dbReference type="Pfam" id="PF02150">
    <property type="entry name" value="Zn_ribbon_RPB9"/>
    <property type="match status" value="1"/>
</dbReference>
<feature type="domain" description="DNA-directed RNA polymerase II subunit RPB9-like zinc ribbon" evidence="1">
    <location>
        <begin position="2"/>
        <end position="52"/>
    </location>
</feature>
<dbReference type="AlphaFoldDB" id="A0A5E4PRA3"/>
<dbReference type="Proteomes" id="UP000324832">
    <property type="component" value="Unassembled WGS sequence"/>
</dbReference>
<dbReference type="Gene3D" id="2.20.25.10">
    <property type="match status" value="1"/>
</dbReference>
<dbReference type="InterPro" id="IPR001529">
    <property type="entry name" value="Zn_ribbon_RPB9"/>
</dbReference>